<organism evidence="2 3">
    <name type="scientific">Streptomyces turgidiscabies (strain Car8)</name>
    <dbReference type="NCBI Taxonomy" id="698760"/>
    <lineage>
        <taxon>Bacteria</taxon>
        <taxon>Bacillati</taxon>
        <taxon>Actinomycetota</taxon>
        <taxon>Actinomycetes</taxon>
        <taxon>Kitasatosporales</taxon>
        <taxon>Streptomycetaceae</taxon>
        <taxon>Streptomyces</taxon>
    </lineage>
</organism>
<evidence type="ECO:0000313" key="3">
    <source>
        <dbReference type="Proteomes" id="UP000010931"/>
    </source>
</evidence>
<keyword evidence="3" id="KW-1185">Reference proteome</keyword>
<dbReference type="Proteomes" id="UP000010931">
    <property type="component" value="Unassembled WGS sequence"/>
</dbReference>
<sequence>MEPAAQPAGHPKLTPVTPADKDPRNRVSPGHEGGRPAPRTALHFGQTRGLNFQ</sequence>
<evidence type="ECO:0000313" key="2">
    <source>
        <dbReference type="EMBL" id="ELP64832.1"/>
    </source>
</evidence>
<name>L7F0K6_STRT8</name>
<protein>
    <submittedName>
        <fullName evidence="2">Uncharacterized protein</fullName>
    </submittedName>
</protein>
<gene>
    <name evidence="2" type="ORF">STRTUCAR8_03291</name>
</gene>
<accession>L7F0K6</accession>
<comment type="caution">
    <text evidence="2">The sequence shown here is derived from an EMBL/GenBank/DDBJ whole genome shotgun (WGS) entry which is preliminary data.</text>
</comment>
<evidence type="ECO:0000256" key="1">
    <source>
        <dbReference type="SAM" id="MobiDB-lite"/>
    </source>
</evidence>
<proteinExistence type="predicted"/>
<feature type="region of interest" description="Disordered" evidence="1">
    <location>
        <begin position="1"/>
        <end position="53"/>
    </location>
</feature>
<dbReference type="AlphaFoldDB" id="L7F0K6"/>
<dbReference type="EMBL" id="AEJB01000421">
    <property type="protein sequence ID" value="ELP64832.1"/>
    <property type="molecule type" value="Genomic_DNA"/>
</dbReference>
<reference evidence="2 3" key="1">
    <citation type="journal article" date="2011" name="Plasmid">
        <title>Streptomyces turgidiscabies Car8 contains a modular pathogenicity island that shares virulence genes with other actinobacterial plant pathogens.</title>
        <authorList>
            <person name="Huguet-Tapia J.C."/>
            <person name="Badger J.H."/>
            <person name="Loria R."/>
            <person name="Pettis G.S."/>
        </authorList>
    </citation>
    <scope>NUCLEOTIDE SEQUENCE [LARGE SCALE GENOMIC DNA]</scope>
    <source>
        <strain evidence="2 3">Car8</strain>
    </source>
</reference>